<dbReference type="PROSITE" id="PS50293">
    <property type="entry name" value="TPR_REGION"/>
    <property type="match status" value="1"/>
</dbReference>
<dbReference type="Gene3D" id="3.90.176.10">
    <property type="entry name" value="Toxin ADP-ribosyltransferase, Chain A, domain 1"/>
    <property type="match status" value="1"/>
</dbReference>
<dbReference type="SUPFAM" id="SSF56399">
    <property type="entry name" value="ADP-ribosylation"/>
    <property type="match status" value="1"/>
</dbReference>
<feature type="domain" description="ADP ribosyltransferase" evidence="4">
    <location>
        <begin position="191"/>
        <end position="368"/>
    </location>
</feature>
<dbReference type="PANTHER" id="PTHR45641">
    <property type="entry name" value="TETRATRICOPEPTIDE REPEAT PROTEIN (AFU_ORTHOLOGUE AFUA_6G03870)"/>
    <property type="match status" value="1"/>
</dbReference>
<proteinExistence type="predicted"/>
<reference evidence="6" key="1">
    <citation type="submission" date="2021-02" db="EMBL/GenBank/DDBJ databases">
        <authorList>
            <person name="Nowell W R."/>
        </authorList>
    </citation>
    <scope>NUCLEOTIDE SEQUENCE</scope>
</reference>
<evidence type="ECO:0000256" key="3">
    <source>
        <dbReference type="PROSITE-ProRule" id="PRU00339"/>
    </source>
</evidence>
<comment type="caution">
    <text evidence="6">The sequence shown here is derived from an EMBL/GenBank/DDBJ whole genome shotgun (WGS) entry which is preliminary data.</text>
</comment>
<dbReference type="InterPro" id="IPR011990">
    <property type="entry name" value="TPR-like_helical_dom_sf"/>
</dbReference>
<evidence type="ECO:0000256" key="2">
    <source>
        <dbReference type="ARBA" id="ARBA00022803"/>
    </source>
</evidence>
<dbReference type="EMBL" id="CAJOBB010005359">
    <property type="protein sequence ID" value="CAF4125658.1"/>
    <property type="molecule type" value="Genomic_DNA"/>
</dbReference>
<dbReference type="GO" id="GO:0005576">
    <property type="term" value="C:extracellular region"/>
    <property type="evidence" value="ECO:0007669"/>
    <property type="project" value="InterPro"/>
</dbReference>
<evidence type="ECO:0000313" key="6">
    <source>
        <dbReference type="EMBL" id="CAF4125658.1"/>
    </source>
</evidence>
<evidence type="ECO:0000256" key="1">
    <source>
        <dbReference type="ARBA" id="ARBA00022737"/>
    </source>
</evidence>
<dbReference type="SMART" id="SM00028">
    <property type="entry name" value="TPR"/>
    <property type="match status" value="10"/>
</dbReference>
<feature type="repeat" description="TPR" evidence="3">
    <location>
        <begin position="476"/>
        <end position="509"/>
    </location>
</feature>
<keyword evidence="1" id="KW-0677">Repeat</keyword>
<dbReference type="Gene3D" id="1.25.40.10">
    <property type="entry name" value="Tetratricopeptide repeat domain"/>
    <property type="match status" value="3"/>
</dbReference>
<evidence type="ECO:0000259" key="4">
    <source>
        <dbReference type="Pfam" id="PF03496"/>
    </source>
</evidence>
<dbReference type="PANTHER" id="PTHR45641:SF19">
    <property type="entry name" value="NEPHROCYSTIN-3"/>
    <property type="match status" value="1"/>
</dbReference>
<dbReference type="AlphaFoldDB" id="A0A819WR95"/>
<dbReference type="EMBL" id="CAJNOE010002264">
    <property type="protein sequence ID" value="CAF1475607.1"/>
    <property type="molecule type" value="Genomic_DNA"/>
</dbReference>
<keyword evidence="2 3" id="KW-0802">TPR repeat</keyword>
<feature type="repeat" description="TPR" evidence="3">
    <location>
        <begin position="562"/>
        <end position="595"/>
    </location>
</feature>
<dbReference type="PROSITE" id="PS51996">
    <property type="entry name" value="TR_MART"/>
    <property type="match status" value="1"/>
</dbReference>
<dbReference type="SUPFAM" id="SSF81901">
    <property type="entry name" value="HCP-like"/>
    <property type="match status" value="2"/>
</dbReference>
<feature type="repeat" description="TPR" evidence="3">
    <location>
        <begin position="646"/>
        <end position="679"/>
    </location>
</feature>
<name>A0A819WR95_9BILA</name>
<dbReference type="Proteomes" id="UP000663860">
    <property type="component" value="Unassembled WGS sequence"/>
</dbReference>
<dbReference type="InterPro" id="IPR019734">
    <property type="entry name" value="TPR_rpt"/>
</dbReference>
<gene>
    <name evidence="5" type="ORF">IZO911_LOCUS43705</name>
    <name evidence="6" type="ORF">KXQ929_LOCUS35894</name>
</gene>
<dbReference type="InterPro" id="IPR003540">
    <property type="entry name" value="ADP-ribosyltransferase"/>
</dbReference>
<dbReference type="Proteomes" id="UP000663868">
    <property type="component" value="Unassembled WGS sequence"/>
</dbReference>
<dbReference type="PROSITE" id="PS50005">
    <property type="entry name" value="TPR"/>
    <property type="match status" value="3"/>
</dbReference>
<sequence length="917" mass="105747">MDEEVHSISIDEKPLQLSSMEGILLIWFNLNDEIMIPEELDSYAIVYSNQQKCIDHIASSGYETIFLISSSLSAGSILSHIHEMRQLDSVFLFSNVSEISSEQLFDKYSKIIGNFSQPNLLIESIKENVTLANKQSETFKFYDQNQKSTRDLSKESATFLWLKLFRDIFVEKPSDKNAKKDMIGKLKQYYHNNNKQLKLIDEFDQNYKAKDALRWYTGQPFIYKQLNRALRTEDIEQLHAFRFFVADLCSSITKEHQFIKEFIDNITLYRGLIMSITEFEKLKNNVGKLISTNGYLSTSRSRDVAKIFAGKPEDNKQCVLFEIECNVDELQDAIVFADITRFSKHPAEQEVLFDLGATFEILRITKDEPNCWLVYLKATDTGEKISQEYIQSNRREMCGESSAIAFAGLLAQMGDYKKSLHFYEQLLQNHEDEAWIFNGIGMIYWNRRNFDKAIHNLTHAYRLMINAEPQRVEESTVILTNLGNVFTAKGEYDKAILHFLEALMNRRRLFGDELFNLDGDIMCNVGNVYFLEGKDYDLSLKYYMKALNIQETCYPSNHIIIANTFHNIANCYSKKNDYDQSLKYFNNSLAILKQVLPPEHVMLGATLANIGNVYCEMKKMDESLCYFTESLRIYDKVYPNGHPDVSICLTNIGHFYRTKGDYSQALQYFEKALDINEVFLPVIHSDIAGNLTNIANVLADQNKQEETFIYRLLSLIIEGKLYPNGNITMIKNLDGIAEIYFEKQEYARAIAYHLRTLIVIKCLRDEQVDPTTTANILFNMAMAFMMKGEIDLSLAYHIRALHQRNIAFPDGHISVCTSLTHTANLYHLKNQHILALQYYEKALLMYQKLFPNIHPVNYSIGEIFFNISNIYKITNNLNLALQYADKALNAFRSSTVPGSSAQVAAEQNIAELKELIK</sequence>
<organism evidence="6 7">
    <name type="scientific">Adineta steineri</name>
    <dbReference type="NCBI Taxonomy" id="433720"/>
    <lineage>
        <taxon>Eukaryota</taxon>
        <taxon>Metazoa</taxon>
        <taxon>Spiralia</taxon>
        <taxon>Gnathifera</taxon>
        <taxon>Rotifera</taxon>
        <taxon>Eurotatoria</taxon>
        <taxon>Bdelloidea</taxon>
        <taxon>Adinetida</taxon>
        <taxon>Adinetidae</taxon>
        <taxon>Adineta</taxon>
    </lineage>
</organism>
<accession>A0A819WR95</accession>
<evidence type="ECO:0000313" key="5">
    <source>
        <dbReference type="EMBL" id="CAF1475607.1"/>
    </source>
</evidence>
<dbReference type="Pfam" id="PF13424">
    <property type="entry name" value="TPR_12"/>
    <property type="match status" value="4"/>
</dbReference>
<dbReference type="Pfam" id="PF03496">
    <property type="entry name" value="ADPrib_exo_Tox"/>
    <property type="match status" value="1"/>
</dbReference>
<evidence type="ECO:0000313" key="7">
    <source>
        <dbReference type="Proteomes" id="UP000663868"/>
    </source>
</evidence>
<protein>
    <recommendedName>
        <fullName evidence="4">ADP ribosyltransferase domain-containing protein</fullName>
    </recommendedName>
</protein>